<evidence type="ECO:0000256" key="1">
    <source>
        <dbReference type="SAM" id="MobiDB-lite"/>
    </source>
</evidence>
<proteinExistence type="predicted"/>
<dbReference type="Gene3D" id="2.150.10.10">
    <property type="entry name" value="Serralysin-like metalloprotease, C-terminal"/>
    <property type="match status" value="1"/>
</dbReference>
<reference evidence="3 4" key="2">
    <citation type="submission" date="2010-03" db="EMBL/GenBank/DDBJ databases">
        <authorList>
            <person name="Pajon A."/>
        </authorList>
    </citation>
    <scope>NUCLEOTIDE SEQUENCE [LARGE SCALE GENOMIC DNA]</scope>
    <source>
        <strain evidence="3 4">70/3</strain>
    </source>
</reference>
<accession>D4JVH9</accession>
<evidence type="ECO:0000313" key="4">
    <source>
        <dbReference type="Proteomes" id="UP000008803"/>
    </source>
</evidence>
<protein>
    <recommendedName>
        <fullName evidence="2">Gp28/Gp37-like domain-containing protein</fullName>
    </recommendedName>
</protein>
<dbReference type="CDD" id="cd12820">
    <property type="entry name" value="LbR_YadA-like"/>
    <property type="match status" value="1"/>
</dbReference>
<evidence type="ECO:0000259" key="2">
    <source>
        <dbReference type="Pfam" id="PF14594"/>
    </source>
</evidence>
<dbReference type="EMBL" id="FP929044">
    <property type="protein sequence ID" value="CBK97098.1"/>
    <property type="molecule type" value="Genomic_DNA"/>
</dbReference>
<sequence>MIVRVYDFLSVKKPKFSQNLVGIVSDVESFKYTRRAYDIGSFEMTIPTHADEAGCIQPDRMLIVGEKLGQTYIASDPTKRIVRGTFLYVTDIEKKDDKITVTGYDLKYLFALRVTLFPKEEQDKGTYGYYVTSGTTFSCISDIVNYNIVNATDSDRQIYGMFGITMPVNQINADPPLTGIQDDRYMTRLEPVSTAIFNLLKNCKTHFYDMRLIIDDNAEDGDNYNPHMESSEDKPTIIIDESRYNIKSYTRKDGTSAYKNAIYAVVGSGDDVTIKCVKRPDDTASGVKRKEVVLDVDTDSVSEIDRYALKAAEEYVVSDDFEIEPLFMDDEAEPELAQKVSIRIDSVEYETVITEITDEYANGKHTQSYACGDKKLKVLNVLNKATAGNTQKIINNKITTGNASSVGKFTATGIGCEIFNDYENNIASSTYAHAEGSGTKATAPSTHAEGSGTAASNTYAHAEGNSTTASGISSHAEGENTTASGYCSHAEGYNTVADGGYSHAEGYNALASGWYSHAGGINSKAKAEASFAHGMYAVSDYRGGAAFGVSNKTKDALFVVGNGSPGGSYESDALVLDNAGNLWVAGSIKCGGGSGGYTLSPATADTLGGVMIGDNISVTADGVISVNLSAYLKNTDIADWAKAESKPVYTAEEVGAAEKNHTHNVSDITDMPEWTKTENKPVYTASEVGAATAADITAAVNAIEIGGRNLLYDSTGNLKKGWSGNTIITVDGGISGNSLAISRTGYSGNARYFGTSKRHFLTDFEDGTSYTLSAWIKVRSDVELDASGYVMARFRSADNTKLHILPLTVNSKTKKDEWLYCEKTWTIDDSDIAKLECVALALDKNGMIEACNIKLEKGTKATDWSPAVEEDTERIASLEARVAALEAMAVSGGEV</sequence>
<dbReference type="InterPro" id="IPR029432">
    <property type="entry name" value="Gp28/Gp37-like_dom"/>
</dbReference>
<dbReference type="AlphaFoldDB" id="D4JVH9"/>
<gene>
    <name evidence="3" type="ORF">EUS_20780</name>
</gene>
<organism evidence="3 4">
    <name type="scientific">[Eubacterium] siraeum 70/3</name>
    <dbReference type="NCBI Taxonomy" id="657319"/>
    <lineage>
        <taxon>Bacteria</taxon>
        <taxon>Bacillati</taxon>
        <taxon>Bacillota</taxon>
        <taxon>Clostridia</taxon>
        <taxon>Eubacteriales</taxon>
        <taxon>Oscillospiraceae</taxon>
        <taxon>Oscillospiraceae incertae sedis</taxon>
    </lineage>
</organism>
<dbReference type="Gene3D" id="2.60.120.260">
    <property type="entry name" value="Galactose-binding domain-like"/>
    <property type="match status" value="1"/>
</dbReference>
<dbReference type="KEGG" id="esu:EUS_20780"/>
<reference evidence="3 4" key="1">
    <citation type="submission" date="2010-03" db="EMBL/GenBank/DDBJ databases">
        <title>The genome sequence of Eubacterium siraeum 70/3.</title>
        <authorList>
            <consortium name="metaHIT consortium -- http://www.metahit.eu/"/>
            <person name="Pajon A."/>
            <person name="Turner K."/>
            <person name="Parkhill J."/>
            <person name="Duncan S."/>
            <person name="Flint H."/>
        </authorList>
    </citation>
    <scope>NUCLEOTIDE SEQUENCE [LARGE SCALE GENOMIC DNA]</scope>
    <source>
        <strain evidence="3 4">70/3</strain>
    </source>
</reference>
<feature type="region of interest" description="Disordered" evidence="1">
    <location>
        <begin position="436"/>
        <end position="458"/>
    </location>
</feature>
<dbReference type="InterPro" id="IPR011049">
    <property type="entry name" value="Serralysin-like_metalloprot_C"/>
</dbReference>
<dbReference type="BioCyc" id="ESIR657319:G136K-1757-MONOMER"/>
<evidence type="ECO:0000313" key="3">
    <source>
        <dbReference type="EMBL" id="CBK97098.1"/>
    </source>
</evidence>
<dbReference type="PATRIC" id="fig|657319.3.peg.2491"/>
<dbReference type="SUPFAM" id="SSF101967">
    <property type="entry name" value="Adhesin YadA, collagen-binding domain"/>
    <property type="match status" value="1"/>
</dbReference>
<name>D4JVH9_9FIRM</name>
<dbReference type="HOGENOM" id="CLU_323086_0_0_9"/>
<dbReference type="Proteomes" id="UP000008803">
    <property type="component" value="Chromosome"/>
</dbReference>
<dbReference type="Pfam" id="PF14594">
    <property type="entry name" value="Sipho_Gp37"/>
    <property type="match status" value="1"/>
</dbReference>
<feature type="domain" description="Gp28/Gp37-like" evidence="2">
    <location>
        <begin position="17"/>
        <end position="161"/>
    </location>
</feature>